<organism evidence="1 2">
    <name type="scientific">Mycobacterium phage Astro</name>
    <dbReference type="NCBI Taxonomy" id="2902840"/>
    <lineage>
        <taxon>Viruses</taxon>
        <taxon>Duplodnaviria</taxon>
        <taxon>Heunggongvirae</taxon>
        <taxon>Uroviricota</taxon>
        <taxon>Caudoviricetes</taxon>
        <taxon>Fromanvirus</taxon>
        <taxon>Fromanvirus astro</taxon>
    </lineage>
</organism>
<name>I6RA40_9CAUD</name>
<evidence type="ECO:0000313" key="1">
    <source>
        <dbReference type="EMBL" id="AFM54954.1"/>
    </source>
</evidence>
<dbReference type="RefSeq" id="YP_009638523.1">
    <property type="nucleotide sequence ID" value="NC_042337.1"/>
</dbReference>
<evidence type="ECO:0000313" key="2">
    <source>
        <dbReference type="Proteomes" id="UP000002822"/>
    </source>
</evidence>
<protein>
    <submittedName>
        <fullName evidence="1">Uncharacterized protein</fullName>
    </submittedName>
</protein>
<keyword evidence="2" id="KW-1185">Reference proteome</keyword>
<accession>I6RA40</accession>
<proteinExistence type="predicted"/>
<dbReference type="Proteomes" id="UP000002822">
    <property type="component" value="Segment"/>
</dbReference>
<dbReference type="KEGG" id="vg:40235288"/>
<dbReference type="EMBL" id="JX015524">
    <property type="protein sequence ID" value="AFM54954.1"/>
    <property type="molecule type" value="Genomic_DNA"/>
</dbReference>
<sequence>MNTVRFDKNVGPYHVRYDGTYLDITGTPATAVMTSESVQYDPDFPVRVRLGERDYGDYGDS</sequence>
<reference evidence="1 2" key="1">
    <citation type="submission" date="2012-05" db="EMBL/GenBank/DDBJ databases">
        <authorList>
            <person name="Asuzu C."/>
            <person name="Burnette T."/>
            <person name="Calcagno N."/>
            <person name="Carrig E."/>
            <person name="Collins A."/>
            <person name="Ekdahl R."/>
            <person name="Guziewicz A."/>
            <person name="Haney S."/>
            <person name="Hunt T."/>
            <person name="Kelsey C."/>
            <person name="Jackson L."/>
            <person name="Kelsey C."/>
            <person name="Korey C."/>
            <person name="Long B."/>
            <person name="McWhite B."/>
            <person name="Morris E."/>
            <person name="Murphy W."/>
            <person name="Oelsen M."/>
            <person name="Patel P."/>
            <person name="Pereira A."/>
            <person name="Perrin B."/>
            <person name="Pittman T."/>
            <person name="Robertson E."/>
            <person name="Scatterday A."/>
            <person name="Seacrist C."/>
            <person name="Segarra G."/>
            <person name="Smith E."/>
            <person name="Taha K."/>
            <person name="Zimmerman A."/>
            <person name="Bradley K.W."/>
            <person name="Khaja R."/>
            <person name="Lewis M.F."/>
            <person name="Barker L.P."/>
            <person name="Asai D.J."/>
            <person name="Bowman C.A."/>
            <person name="Russell D.A."/>
            <person name="Pope W.H."/>
            <person name="Jacobs-Sera D."/>
            <person name="Hendrix R.W."/>
            <person name="Hatfull G.F."/>
        </authorList>
    </citation>
    <scope>NUCLEOTIDE SEQUENCE [LARGE SCALE GENOMIC DNA]</scope>
</reference>
<gene>
    <name evidence="1" type="primary">65</name>
    <name evidence="1" type="ORF">ASTRO_65</name>
</gene>
<dbReference type="GeneID" id="40235288"/>